<organism evidence="2 3">
    <name type="scientific">Halorarum salinum</name>
    <dbReference type="NCBI Taxonomy" id="2743089"/>
    <lineage>
        <taxon>Archaea</taxon>
        <taxon>Methanobacteriati</taxon>
        <taxon>Methanobacteriota</taxon>
        <taxon>Stenosarchaea group</taxon>
        <taxon>Halobacteria</taxon>
        <taxon>Halobacteriales</taxon>
        <taxon>Haloferacaceae</taxon>
        <taxon>Halorarum</taxon>
    </lineage>
</organism>
<evidence type="ECO:0000256" key="1">
    <source>
        <dbReference type="ARBA" id="ARBA00022679"/>
    </source>
</evidence>
<sequence>MSDLPLESLNVVELGHIVAGPYAGLILADLGADVVKVERPGHGDAMRNAGKSGSSMFHYLNRGKESVTVDLKTPEGKEAFLDLLESADVLLENYSPGMMERFGLGYEVLRERNPGLVYVSIKGYADGPYSDRVASDPIAEAMSGLMNMTGHQDSGPARAGTSIVDMNAAANAVISILVALRERERTGEGQYINAPLFEAAVSLMGYWIAYQQMFDEEPKRMGASHASQTPYDAYPTADDKYIFIGSTSDKHWHAIQDVLDISLPYESHHERLQNREEIDRTIENKTKESRRDELVEKMIDADVPCAPVNELADVIDDPHLEETGLFTTIDISGTENDAVETEINVPAFPVWSTGFDTTAEGSPPELGADTERVLRRIGHSDEKIQ</sequence>
<dbReference type="Proteomes" id="UP000509626">
    <property type="component" value="Chromosome"/>
</dbReference>
<dbReference type="KEGG" id="halu:HUG12_00290"/>
<dbReference type="Pfam" id="PF02515">
    <property type="entry name" value="CoA_transf_3"/>
    <property type="match status" value="1"/>
</dbReference>
<dbReference type="GO" id="GO:0008410">
    <property type="term" value="F:CoA-transferase activity"/>
    <property type="evidence" value="ECO:0007669"/>
    <property type="project" value="TreeGrafter"/>
</dbReference>
<dbReference type="InterPro" id="IPR050483">
    <property type="entry name" value="CoA-transferase_III_domain"/>
</dbReference>
<evidence type="ECO:0000313" key="3">
    <source>
        <dbReference type="Proteomes" id="UP000509626"/>
    </source>
</evidence>
<proteinExistence type="predicted"/>
<gene>
    <name evidence="2" type="ORF">HUG12_00290</name>
</gene>
<dbReference type="InterPro" id="IPR003673">
    <property type="entry name" value="CoA-Trfase_fam_III"/>
</dbReference>
<accession>A0A7D5QAE8</accession>
<dbReference type="InterPro" id="IPR044855">
    <property type="entry name" value="CoA-Trfase_III_dom3_sf"/>
</dbReference>
<dbReference type="GeneID" id="56035851"/>
<dbReference type="OrthoDB" id="28444at2157"/>
<dbReference type="EMBL" id="CP058579">
    <property type="protein sequence ID" value="QLG60281.1"/>
    <property type="molecule type" value="Genomic_DNA"/>
</dbReference>
<protein>
    <submittedName>
        <fullName evidence="2">CoA transferase</fullName>
    </submittedName>
</protein>
<dbReference type="SUPFAM" id="SSF89796">
    <property type="entry name" value="CoA-transferase family III (CaiB/BaiF)"/>
    <property type="match status" value="1"/>
</dbReference>
<dbReference type="Gene3D" id="3.30.1540.10">
    <property type="entry name" value="formyl-coa transferase, domain 3"/>
    <property type="match status" value="1"/>
</dbReference>
<dbReference type="AlphaFoldDB" id="A0A7D5QAE8"/>
<dbReference type="PANTHER" id="PTHR48207:SF3">
    <property type="entry name" value="SUCCINATE--HYDROXYMETHYLGLUTARATE COA-TRANSFERASE"/>
    <property type="match status" value="1"/>
</dbReference>
<dbReference type="RefSeq" id="WP_179266867.1">
    <property type="nucleotide sequence ID" value="NZ_CP058579.1"/>
</dbReference>
<dbReference type="PANTHER" id="PTHR48207">
    <property type="entry name" value="SUCCINATE--HYDROXYMETHYLGLUTARATE COA-TRANSFERASE"/>
    <property type="match status" value="1"/>
</dbReference>
<keyword evidence="1 2" id="KW-0808">Transferase</keyword>
<name>A0A7D5QAE8_9EURY</name>
<evidence type="ECO:0000313" key="2">
    <source>
        <dbReference type="EMBL" id="QLG60281.1"/>
    </source>
</evidence>
<dbReference type="InterPro" id="IPR023606">
    <property type="entry name" value="CoA-Trfase_III_dom_1_sf"/>
</dbReference>
<reference evidence="2 3" key="1">
    <citation type="submission" date="2020-06" db="EMBL/GenBank/DDBJ databases">
        <title>NJ-3-1, isolated from saline soil.</title>
        <authorList>
            <person name="Cui H.L."/>
            <person name="Shi X."/>
        </authorList>
    </citation>
    <scope>NUCLEOTIDE SEQUENCE [LARGE SCALE GENOMIC DNA]</scope>
    <source>
        <strain evidence="2 3">NJ-3-1</strain>
    </source>
</reference>
<dbReference type="Gene3D" id="3.40.50.10540">
    <property type="entry name" value="Crotonobetainyl-coa:carnitine coa-transferase, domain 1"/>
    <property type="match status" value="1"/>
</dbReference>
<keyword evidence="3" id="KW-1185">Reference proteome</keyword>